<evidence type="ECO:0000256" key="1">
    <source>
        <dbReference type="ARBA" id="ARBA00000189"/>
    </source>
</evidence>
<dbReference type="EC" id="1.11.1.7" evidence="3"/>
<dbReference type="Gene3D" id="1.10.520.10">
    <property type="match status" value="2"/>
</dbReference>
<keyword evidence="4" id="KW-0964">Secreted</keyword>
<feature type="binding site" description="axial binding residue" evidence="13">
    <location>
        <position position="104"/>
    </location>
    <ligand>
        <name>heme b</name>
        <dbReference type="ChEBI" id="CHEBI:60344"/>
    </ligand>
    <ligandPart>
        <name>Fe</name>
        <dbReference type="ChEBI" id="CHEBI:18248"/>
    </ligandPart>
</feature>
<dbReference type="InterPro" id="IPR000823">
    <property type="entry name" value="Peroxidase_pln"/>
</dbReference>
<organism evidence="17 18">
    <name type="scientific">Chenopodium quinoa</name>
    <name type="common">Quinoa</name>
    <dbReference type="NCBI Taxonomy" id="63459"/>
    <lineage>
        <taxon>Eukaryota</taxon>
        <taxon>Viridiplantae</taxon>
        <taxon>Streptophyta</taxon>
        <taxon>Embryophyta</taxon>
        <taxon>Tracheophyta</taxon>
        <taxon>Spermatophyta</taxon>
        <taxon>Magnoliopsida</taxon>
        <taxon>eudicotyledons</taxon>
        <taxon>Gunneridae</taxon>
        <taxon>Pentapetalae</taxon>
        <taxon>Caryophyllales</taxon>
        <taxon>Chenopodiaceae</taxon>
        <taxon>Chenopodioideae</taxon>
        <taxon>Atripliceae</taxon>
        <taxon>Chenopodium</taxon>
    </lineage>
</organism>
<keyword evidence="11" id="KW-0376">Hydrogen peroxide</keyword>
<evidence type="ECO:0000256" key="12">
    <source>
        <dbReference type="PIRSR" id="PIRSR600823-2"/>
    </source>
</evidence>
<dbReference type="Gene3D" id="1.10.420.10">
    <property type="entry name" value="Peroxidase, domain 2"/>
    <property type="match status" value="2"/>
</dbReference>
<feature type="disulfide bond" evidence="14">
    <location>
        <begin position="111"/>
        <end position="143"/>
    </location>
</feature>
<reference evidence="17" key="1">
    <citation type="journal article" date="2017" name="Nature">
        <title>The genome of Chenopodium quinoa.</title>
        <authorList>
            <person name="Jarvis D.E."/>
            <person name="Ho Y.S."/>
            <person name="Lightfoot D.J."/>
            <person name="Schmoeckel S.M."/>
            <person name="Li B."/>
            <person name="Borm T.J.A."/>
            <person name="Ohyanagi H."/>
            <person name="Mineta K."/>
            <person name="Michell C.T."/>
            <person name="Saber N."/>
            <person name="Kharbatia N.M."/>
            <person name="Rupper R.R."/>
            <person name="Sharp A.R."/>
            <person name="Dally N."/>
            <person name="Boughton B.A."/>
            <person name="Woo Y.H."/>
            <person name="Gao G."/>
            <person name="Schijlen E.G.W.M."/>
            <person name="Guo X."/>
            <person name="Momin A.A."/>
            <person name="Negrao S."/>
            <person name="Al-Babili S."/>
            <person name="Gehring C."/>
            <person name="Roessner U."/>
            <person name="Jung C."/>
            <person name="Murphy K."/>
            <person name="Arold S.T."/>
            <person name="Gojobori T."/>
            <person name="van der Linden C.G."/>
            <person name="van Loo E.N."/>
            <person name="Jellen E.N."/>
            <person name="Maughan P.J."/>
            <person name="Tester M."/>
        </authorList>
    </citation>
    <scope>NUCLEOTIDE SEQUENCE [LARGE SCALE GENOMIC DNA]</scope>
    <source>
        <strain evidence="17">cv. PI 614886</strain>
    </source>
</reference>
<feature type="domain" description="Plant heme peroxidase family profile" evidence="16">
    <location>
        <begin position="32"/>
        <end position="202"/>
    </location>
</feature>
<keyword evidence="6" id="KW-0349">Heme</keyword>
<dbReference type="InterPro" id="IPR010255">
    <property type="entry name" value="Haem_peroxidase_sf"/>
</dbReference>
<dbReference type="EnsemblPlants" id="AUR62043737-RA">
    <property type="protein sequence ID" value="AUR62043737-RA:cds"/>
    <property type="gene ID" value="AUR62043737"/>
</dbReference>
<evidence type="ECO:0000256" key="6">
    <source>
        <dbReference type="ARBA" id="ARBA00022617"/>
    </source>
</evidence>
<evidence type="ECO:0000313" key="18">
    <source>
        <dbReference type="Proteomes" id="UP000596660"/>
    </source>
</evidence>
<comment type="function">
    <text evidence="2">Removal of H(2)O(2), oxidation of toxic reductants, biosynthesis and degradation of lignin, suberization, auxin catabolism, response to environmental stresses such as wounding, pathogen attack and oxidative stress. These functions might be dependent on each isozyme/isoform in each plant tissue.</text>
</comment>
<dbReference type="GO" id="GO:0046872">
    <property type="term" value="F:metal ion binding"/>
    <property type="evidence" value="ECO:0007669"/>
    <property type="project" value="UniProtKB-KW"/>
</dbReference>
<keyword evidence="18" id="KW-1185">Reference proteome</keyword>
<sequence>MHHQMVAFEVMNLSMLSKQDWSNCVLELSLVADIIVVATRVAVALAQGNWYIVETGRKDGYFSSITEAEKNLPPPTISVSNAIRLFGSKGLSANDFVLLLGGGHTVGAIHCSKFLDRLYNYQNTGRADPSMNSATLTSFRQRCKGVLEIDQRIASDVQTKSTVSRLAYSGDFATQFGYAMINLGRVGVLTQGPVRRNCRRNN</sequence>
<dbReference type="Proteomes" id="UP000596660">
    <property type="component" value="Unplaced"/>
</dbReference>
<name>A0A803NCC0_CHEQI</name>
<evidence type="ECO:0000256" key="3">
    <source>
        <dbReference type="ARBA" id="ARBA00012313"/>
    </source>
</evidence>
<evidence type="ECO:0000256" key="15">
    <source>
        <dbReference type="RuleBase" id="RU004241"/>
    </source>
</evidence>
<evidence type="ECO:0000256" key="14">
    <source>
        <dbReference type="PIRSR" id="PIRSR600823-5"/>
    </source>
</evidence>
<comment type="catalytic activity">
    <reaction evidence="1">
        <text>2 a phenolic donor + H2O2 = 2 a phenolic radical donor + 2 H2O</text>
        <dbReference type="Rhea" id="RHEA:56136"/>
        <dbReference type="ChEBI" id="CHEBI:15377"/>
        <dbReference type="ChEBI" id="CHEBI:16240"/>
        <dbReference type="ChEBI" id="CHEBI:139520"/>
        <dbReference type="ChEBI" id="CHEBI:139521"/>
        <dbReference type="EC" id="1.11.1.7"/>
    </reaction>
</comment>
<evidence type="ECO:0000313" key="17">
    <source>
        <dbReference type="EnsemblPlants" id="AUR62043737-RA:cds"/>
    </source>
</evidence>
<dbReference type="GO" id="GO:0042744">
    <property type="term" value="P:hydrogen peroxide catabolic process"/>
    <property type="evidence" value="ECO:0007669"/>
    <property type="project" value="UniProtKB-KW"/>
</dbReference>
<keyword evidence="9" id="KW-0560">Oxidoreductase</keyword>
<comment type="cofactor">
    <cofactor evidence="13">
        <name>Ca(2+)</name>
        <dbReference type="ChEBI" id="CHEBI:29108"/>
    </cofactor>
    <text evidence="13">Binds 2 calcium ions per subunit.</text>
</comment>
<dbReference type="Gramene" id="AUR62043737-RA">
    <property type="protein sequence ID" value="AUR62043737-RA:cds"/>
    <property type="gene ID" value="AUR62043737"/>
</dbReference>
<reference evidence="17" key="2">
    <citation type="submission" date="2021-03" db="UniProtKB">
        <authorList>
            <consortium name="EnsemblPlants"/>
        </authorList>
    </citation>
    <scope>IDENTIFICATION</scope>
</reference>
<feature type="binding site" evidence="12">
    <location>
        <position position="73"/>
    </location>
    <ligand>
        <name>substrate</name>
    </ligand>
</feature>
<evidence type="ECO:0000256" key="7">
    <source>
        <dbReference type="ARBA" id="ARBA00022723"/>
    </source>
</evidence>
<protein>
    <recommendedName>
        <fullName evidence="3">peroxidase</fullName>
        <ecNumber evidence="3">1.11.1.7</ecNumber>
    </recommendedName>
</protein>
<keyword evidence="10 13" id="KW-0408">Iron</keyword>
<comment type="similarity">
    <text evidence="15">Belongs to the peroxidase family.</text>
</comment>
<keyword evidence="14" id="KW-1015">Disulfide bond</keyword>
<feature type="binding site" evidence="13">
    <location>
        <position position="159"/>
    </location>
    <ligand>
        <name>Ca(2+)</name>
        <dbReference type="ChEBI" id="CHEBI:29108"/>
        <label>2</label>
    </ligand>
</feature>
<keyword evidence="7 13" id="KW-0479">Metal-binding</keyword>
<feature type="binding site" evidence="13">
    <location>
        <position position="105"/>
    </location>
    <ligand>
        <name>Ca(2+)</name>
        <dbReference type="ChEBI" id="CHEBI:29108"/>
        <label>2</label>
    </ligand>
</feature>
<evidence type="ECO:0000256" key="11">
    <source>
        <dbReference type="ARBA" id="ARBA00023324"/>
    </source>
</evidence>
<proteinExistence type="inferred from homology"/>
<evidence type="ECO:0000256" key="10">
    <source>
        <dbReference type="ARBA" id="ARBA00023004"/>
    </source>
</evidence>
<dbReference type="PROSITE" id="PS50873">
    <property type="entry name" value="PEROXIDASE_4"/>
    <property type="match status" value="1"/>
</dbReference>
<dbReference type="PANTHER" id="PTHR31517:SF59">
    <property type="entry name" value="PEROXIDASE"/>
    <property type="match status" value="1"/>
</dbReference>
<evidence type="ECO:0000256" key="8">
    <source>
        <dbReference type="ARBA" id="ARBA00022837"/>
    </source>
</evidence>
<dbReference type="AlphaFoldDB" id="A0A803NCC0"/>
<evidence type="ECO:0000259" key="16">
    <source>
        <dbReference type="PROSITE" id="PS50873"/>
    </source>
</evidence>
<dbReference type="Pfam" id="PF00141">
    <property type="entry name" value="peroxidase"/>
    <property type="match status" value="1"/>
</dbReference>
<keyword evidence="5" id="KW-0575">Peroxidase</keyword>
<dbReference type="PRINTS" id="PR00458">
    <property type="entry name" value="PEROXIDASE"/>
</dbReference>
<dbReference type="GO" id="GO:0020037">
    <property type="term" value="F:heme binding"/>
    <property type="evidence" value="ECO:0007669"/>
    <property type="project" value="InterPro"/>
</dbReference>
<dbReference type="GO" id="GO:0140825">
    <property type="term" value="F:lactoperoxidase activity"/>
    <property type="evidence" value="ECO:0007669"/>
    <property type="project" value="UniProtKB-EC"/>
</dbReference>
<dbReference type="InterPro" id="IPR002016">
    <property type="entry name" value="Haem_peroxidase"/>
</dbReference>
<comment type="cofactor">
    <cofactor evidence="13">
        <name>heme b</name>
        <dbReference type="ChEBI" id="CHEBI:60344"/>
    </cofactor>
    <text evidence="13">Binds 1 heme b (iron(II)-protoporphyrin IX) group per subunit.</text>
</comment>
<evidence type="ECO:0000256" key="9">
    <source>
        <dbReference type="ARBA" id="ARBA00023002"/>
    </source>
</evidence>
<keyword evidence="8 13" id="KW-0106">Calcium</keyword>
<feature type="binding site" evidence="13">
    <location>
        <position position="156"/>
    </location>
    <ligand>
        <name>Ca(2+)</name>
        <dbReference type="ChEBI" id="CHEBI:29108"/>
        <label>2</label>
    </ligand>
</feature>
<evidence type="ECO:0000256" key="13">
    <source>
        <dbReference type="PIRSR" id="PIRSR600823-3"/>
    </source>
</evidence>
<evidence type="ECO:0000256" key="4">
    <source>
        <dbReference type="ARBA" id="ARBA00022525"/>
    </source>
</evidence>
<dbReference type="PANTHER" id="PTHR31517">
    <property type="match status" value="1"/>
</dbReference>
<evidence type="ECO:0000256" key="5">
    <source>
        <dbReference type="ARBA" id="ARBA00022559"/>
    </source>
</evidence>
<dbReference type="GO" id="GO:0006979">
    <property type="term" value="P:response to oxidative stress"/>
    <property type="evidence" value="ECO:0007669"/>
    <property type="project" value="InterPro"/>
</dbReference>
<dbReference type="SUPFAM" id="SSF48113">
    <property type="entry name" value="Heme-dependent peroxidases"/>
    <property type="match status" value="1"/>
</dbReference>
<accession>A0A803NCC0</accession>
<evidence type="ECO:0000256" key="2">
    <source>
        <dbReference type="ARBA" id="ARBA00002322"/>
    </source>
</evidence>